<evidence type="ECO:0000313" key="4">
    <source>
        <dbReference type="Proteomes" id="UP000320762"/>
    </source>
</evidence>
<feature type="signal peptide" evidence="2">
    <location>
        <begin position="1"/>
        <end position="21"/>
    </location>
</feature>
<protein>
    <submittedName>
        <fullName evidence="3">Uncharacterized protein</fullName>
    </submittedName>
</protein>
<comment type="caution">
    <text evidence="3">The sequence shown here is derived from an EMBL/GenBank/DDBJ whole genome shotgun (WGS) entry which is preliminary data.</text>
</comment>
<name>A0A550CZ90_9AGAR</name>
<feature type="chain" id="PRO_5021704524" evidence="2">
    <location>
        <begin position="22"/>
        <end position="99"/>
    </location>
</feature>
<sequence>MKPSAALAVLLAGFAMMPVSAAPLPASEELLDGTRRDAVGDHSSPTAVAIDTSATEEETMSGRDVMFNEPRAKLKNNTLAHARDESNAGVPTFASDDLD</sequence>
<dbReference type="Proteomes" id="UP000320762">
    <property type="component" value="Unassembled WGS sequence"/>
</dbReference>
<feature type="region of interest" description="Disordered" evidence="1">
    <location>
        <begin position="78"/>
        <end position="99"/>
    </location>
</feature>
<organism evidence="3 4">
    <name type="scientific">Schizophyllum amplum</name>
    <dbReference type="NCBI Taxonomy" id="97359"/>
    <lineage>
        <taxon>Eukaryota</taxon>
        <taxon>Fungi</taxon>
        <taxon>Dikarya</taxon>
        <taxon>Basidiomycota</taxon>
        <taxon>Agaricomycotina</taxon>
        <taxon>Agaricomycetes</taxon>
        <taxon>Agaricomycetidae</taxon>
        <taxon>Agaricales</taxon>
        <taxon>Schizophyllaceae</taxon>
        <taxon>Schizophyllum</taxon>
    </lineage>
</organism>
<keyword evidence="4" id="KW-1185">Reference proteome</keyword>
<dbReference type="OrthoDB" id="10496390at2759"/>
<gene>
    <name evidence="3" type="ORF">BD626DRAFT_563784</name>
</gene>
<reference evidence="3 4" key="1">
    <citation type="journal article" date="2019" name="New Phytol.">
        <title>Comparative genomics reveals unique wood-decay strategies and fruiting body development in the Schizophyllaceae.</title>
        <authorList>
            <person name="Almasi E."/>
            <person name="Sahu N."/>
            <person name="Krizsan K."/>
            <person name="Balint B."/>
            <person name="Kovacs G.M."/>
            <person name="Kiss B."/>
            <person name="Cseklye J."/>
            <person name="Drula E."/>
            <person name="Henrissat B."/>
            <person name="Nagy I."/>
            <person name="Chovatia M."/>
            <person name="Adam C."/>
            <person name="LaButti K."/>
            <person name="Lipzen A."/>
            <person name="Riley R."/>
            <person name="Grigoriev I.V."/>
            <person name="Nagy L.G."/>
        </authorList>
    </citation>
    <scope>NUCLEOTIDE SEQUENCE [LARGE SCALE GENOMIC DNA]</scope>
    <source>
        <strain evidence="3 4">NL-1724</strain>
    </source>
</reference>
<keyword evidence="2" id="KW-0732">Signal</keyword>
<dbReference type="EMBL" id="VDMD01000001">
    <property type="protein sequence ID" value="TRM70097.1"/>
    <property type="molecule type" value="Genomic_DNA"/>
</dbReference>
<proteinExistence type="predicted"/>
<evidence type="ECO:0000313" key="3">
    <source>
        <dbReference type="EMBL" id="TRM70097.1"/>
    </source>
</evidence>
<evidence type="ECO:0000256" key="1">
    <source>
        <dbReference type="SAM" id="MobiDB-lite"/>
    </source>
</evidence>
<accession>A0A550CZ90</accession>
<feature type="region of interest" description="Disordered" evidence="1">
    <location>
        <begin position="36"/>
        <end position="64"/>
    </location>
</feature>
<dbReference type="AlphaFoldDB" id="A0A550CZ90"/>
<evidence type="ECO:0000256" key="2">
    <source>
        <dbReference type="SAM" id="SignalP"/>
    </source>
</evidence>